<protein>
    <recommendedName>
        <fullName evidence="9">limulus clotting factor C</fullName>
        <ecNumber evidence="9">3.4.21.84</ecNumber>
    </recommendedName>
</protein>
<evidence type="ECO:0000313" key="13">
    <source>
        <dbReference type="Proteomes" id="UP000000305"/>
    </source>
</evidence>
<dbReference type="InterPro" id="IPR018114">
    <property type="entry name" value="TRYPSIN_HIS"/>
</dbReference>
<dbReference type="PROSITE" id="PS50240">
    <property type="entry name" value="TRYPSIN_DOM"/>
    <property type="match status" value="1"/>
</dbReference>
<evidence type="ECO:0000256" key="7">
    <source>
        <dbReference type="ARBA" id="ARBA00023157"/>
    </source>
</evidence>
<comment type="catalytic activity">
    <reaction evidence="8">
        <text>Selective cleavage of 103-Arg-|-Ser-104 and 124-Ile-|-Ile-125 bonds in Limulus clotting factor B to form activated factor B. Cleavage of -Pro-Arg-|-Xaa- bonds in synthetic substrates.</text>
        <dbReference type="EC" id="3.4.21.84"/>
    </reaction>
</comment>
<keyword evidence="5" id="KW-0353">Hemolymph clotting</keyword>
<dbReference type="GO" id="GO:0045087">
    <property type="term" value="P:innate immune response"/>
    <property type="evidence" value="ECO:0000318"/>
    <property type="project" value="GO_Central"/>
</dbReference>
<dbReference type="AlphaFoldDB" id="E9GE64"/>
<evidence type="ECO:0000256" key="5">
    <source>
        <dbReference type="ARBA" id="ARBA00022820"/>
    </source>
</evidence>
<dbReference type="GO" id="GO:0004252">
    <property type="term" value="F:serine-type endopeptidase activity"/>
    <property type="evidence" value="ECO:0007669"/>
    <property type="project" value="InterPro"/>
</dbReference>
<organism evidence="12 13">
    <name type="scientific">Daphnia pulex</name>
    <name type="common">Water flea</name>
    <dbReference type="NCBI Taxonomy" id="6669"/>
    <lineage>
        <taxon>Eukaryota</taxon>
        <taxon>Metazoa</taxon>
        <taxon>Ecdysozoa</taxon>
        <taxon>Arthropoda</taxon>
        <taxon>Crustacea</taxon>
        <taxon>Branchiopoda</taxon>
        <taxon>Diplostraca</taxon>
        <taxon>Cladocera</taxon>
        <taxon>Anomopoda</taxon>
        <taxon>Daphniidae</taxon>
        <taxon>Daphnia</taxon>
    </lineage>
</organism>
<dbReference type="EMBL" id="GL732540">
    <property type="protein sequence ID" value="EFX82212.1"/>
    <property type="molecule type" value="Genomic_DNA"/>
</dbReference>
<evidence type="ECO:0000256" key="1">
    <source>
        <dbReference type="ARBA" id="ARBA00022659"/>
    </source>
</evidence>
<dbReference type="InParanoid" id="E9GE64"/>
<keyword evidence="3" id="KW-0732">Signal</keyword>
<evidence type="ECO:0000256" key="4">
    <source>
        <dbReference type="ARBA" id="ARBA00022801"/>
    </source>
</evidence>
<evidence type="ECO:0000256" key="10">
    <source>
        <dbReference type="RuleBase" id="RU363034"/>
    </source>
</evidence>
<sequence length="275" mass="30259">MRIVGGVETAPNEFPWQVFLVLEKANHQLFSCGGSLISDRWILTAAHCLENVVIVHVTLGAHNVDDDKEIHQENYRSRDYYIHPDWDSNTLHGDIGLIRLPESIEFSDYVRPICLDSPAESLNDYVGETVVLTGWGLYSDEGGGSSSILRKTSAEVITNQECYEQYDSLITDEMMCTSTANHHGTCNGDSGGPMHLEMADGSWKQIGIVSFGSNLGCEKGYPNGFTRVSSFATWIQNTTAQMSNNGSAVQMKQPAVTTMLWLALLSALDLTSILT</sequence>
<keyword evidence="13" id="KW-1185">Reference proteome</keyword>
<dbReference type="eggNOG" id="KOG3627">
    <property type="taxonomic scope" value="Eukaryota"/>
</dbReference>
<dbReference type="HOGENOM" id="CLU_006842_0_4_1"/>
<dbReference type="InterPro" id="IPR001254">
    <property type="entry name" value="Trypsin_dom"/>
</dbReference>
<dbReference type="KEGG" id="dpx:DAPPUDRAFT_49241"/>
<keyword evidence="6 10" id="KW-0720">Serine protease</keyword>
<dbReference type="Proteomes" id="UP000000305">
    <property type="component" value="Unassembled WGS sequence"/>
</dbReference>
<evidence type="ECO:0000256" key="6">
    <source>
        <dbReference type="ARBA" id="ARBA00022825"/>
    </source>
</evidence>
<reference evidence="12 13" key="1">
    <citation type="journal article" date="2011" name="Science">
        <title>The ecoresponsive genome of Daphnia pulex.</title>
        <authorList>
            <person name="Colbourne J.K."/>
            <person name="Pfrender M.E."/>
            <person name="Gilbert D."/>
            <person name="Thomas W.K."/>
            <person name="Tucker A."/>
            <person name="Oakley T.H."/>
            <person name="Tokishita S."/>
            <person name="Aerts A."/>
            <person name="Arnold G.J."/>
            <person name="Basu M.K."/>
            <person name="Bauer D.J."/>
            <person name="Caceres C.E."/>
            <person name="Carmel L."/>
            <person name="Casola C."/>
            <person name="Choi J.H."/>
            <person name="Detter J.C."/>
            <person name="Dong Q."/>
            <person name="Dusheyko S."/>
            <person name="Eads B.D."/>
            <person name="Frohlich T."/>
            <person name="Geiler-Samerotte K.A."/>
            <person name="Gerlach D."/>
            <person name="Hatcher P."/>
            <person name="Jogdeo S."/>
            <person name="Krijgsveld J."/>
            <person name="Kriventseva E.V."/>
            <person name="Kultz D."/>
            <person name="Laforsch C."/>
            <person name="Lindquist E."/>
            <person name="Lopez J."/>
            <person name="Manak J.R."/>
            <person name="Muller J."/>
            <person name="Pangilinan J."/>
            <person name="Patwardhan R.P."/>
            <person name="Pitluck S."/>
            <person name="Pritham E.J."/>
            <person name="Rechtsteiner A."/>
            <person name="Rho M."/>
            <person name="Rogozin I.B."/>
            <person name="Sakarya O."/>
            <person name="Salamov A."/>
            <person name="Schaack S."/>
            <person name="Shapiro H."/>
            <person name="Shiga Y."/>
            <person name="Skalitzky C."/>
            <person name="Smith Z."/>
            <person name="Souvorov A."/>
            <person name="Sung W."/>
            <person name="Tang Z."/>
            <person name="Tsuchiya D."/>
            <person name="Tu H."/>
            <person name="Vos H."/>
            <person name="Wang M."/>
            <person name="Wolf Y.I."/>
            <person name="Yamagata H."/>
            <person name="Yamada T."/>
            <person name="Ye Y."/>
            <person name="Shaw J.R."/>
            <person name="Andrews J."/>
            <person name="Crease T.J."/>
            <person name="Tang H."/>
            <person name="Lucas S.M."/>
            <person name="Robertson H.M."/>
            <person name="Bork P."/>
            <person name="Koonin E.V."/>
            <person name="Zdobnov E.M."/>
            <person name="Grigoriev I.V."/>
            <person name="Lynch M."/>
            <person name="Boore J.L."/>
        </authorList>
    </citation>
    <scope>NUCLEOTIDE SEQUENCE [LARGE SCALE GENOMIC DNA]</scope>
</reference>
<dbReference type="InterPro" id="IPR043504">
    <property type="entry name" value="Peptidase_S1_PA_chymotrypsin"/>
</dbReference>
<evidence type="ECO:0000256" key="3">
    <source>
        <dbReference type="ARBA" id="ARBA00022729"/>
    </source>
</evidence>
<evidence type="ECO:0000259" key="11">
    <source>
        <dbReference type="PROSITE" id="PS50240"/>
    </source>
</evidence>
<dbReference type="OrthoDB" id="6380398at2759"/>
<evidence type="ECO:0000256" key="8">
    <source>
        <dbReference type="ARBA" id="ARBA00052079"/>
    </source>
</evidence>
<dbReference type="PROSITE" id="PS00135">
    <property type="entry name" value="TRYPSIN_SER"/>
    <property type="match status" value="1"/>
</dbReference>
<keyword evidence="1" id="KW-0768">Sushi</keyword>
<dbReference type="PhylomeDB" id="E9GE64"/>
<dbReference type="PANTHER" id="PTHR24252">
    <property type="entry name" value="ACROSIN-RELATED"/>
    <property type="match status" value="1"/>
</dbReference>
<accession>E9GE64</accession>
<dbReference type="EC" id="3.4.21.84" evidence="9"/>
<keyword evidence="4 10" id="KW-0378">Hydrolase</keyword>
<dbReference type="SMART" id="SM00020">
    <property type="entry name" value="Tryp_SPc"/>
    <property type="match status" value="1"/>
</dbReference>
<dbReference type="GO" id="GO:0005615">
    <property type="term" value="C:extracellular space"/>
    <property type="evidence" value="ECO:0000318"/>
    <property type="project" value="GO_Central"/>
</dbReference>
<keyword evidence="2 10" id="KW-0645">Protease</keyword>
<evidence type="ECO:0000256" key="9">
    <source>
        <dbReference type="ARBA" id="ARBA00066707"/>
    </source>
</evidence>
<dbReference type="InterPro" id="IPR033116">
    <property type="entry name" value="TRYPSIN_SER"/>
</dbReference>
<dbReference type="InterPro" id="IPR001314">
    <property type="entry name" value="Peptidase_S1A"/>
</dbReference>
<gene>
    <name evidence="12" type="ORF">DAPPUDRAFT_49241</name>
</gene>
<keyword evidence="7" id="KW-1015">Disulfide bond</keyword>
<proteinExistence type="predicted"/>
<dbReference type="CDD" id="cd00190">
    <property type="entry name" value="Tryp_SPc"/>
    <property type="match status" value="1"/>
</dbReference>
<evidence type="ECO:0000256" key="2">
    <source>
        <dbReference type="ARBA" id="ARBA00022670"/>
    </source>
</evidence>
<dbReference type="GO" id="GO:0042381">
    <property type="term" value="P:hemolymph coagulation"/>
    <property type="evidence" value="ECO:0007669"/>
    <property type="project" value="UniProtKB-KW"/>
</dbReference>
<feature type="domain" description="Peptidase S1" evidence="11">
    <location>
        <begin position="3"/>
        <end position="240"/>
    </location>
</feature>
<dbReference type="Pfam" id="PF00089">
    <property type="entry name" value="Trypsin"/>
    <property type="match status" value="1"/>
</dbReference>
<dbReference type="PROSITE" id="PS00134">
    <property type="entry name" value="TRYPSIN_HIS"/>
    <property type="match status" value="1"/>
</dbReference>
<dbReference type="GO" id="GO:0006508">
    <property type="term" value="P:proteolysis"/>
    <property type="evidence" value="ECO:0007669"/>
    <property type="project" value="UniProtKB-KW"/>
</dbReference>
<dbReference type="PANTHER" id="PTHR24252:SF7">
    <property type="entry name" value="HYALIN"/>
    <property type="match status" value="1"/>
</dbReference>
<dbReference type="InterPro" id="IPR009003">
    <property type="entry name" value="Peptidase_S1_PA"/>
</dbReference>
<dbReference type="PRINTS" id="PR00722">
    <property type="entry name" value="CHYMOTRYPSIN"/>
</dbReference>
<dbReference type="MEROPS" id="S01.123"/>
<dbReference type="Gene3D" id="2.40.10.10">
    <property type="entry name" value="Trypsin-like serine proteases"/>
    <property type="match status" value="1"/>
</dbReference>
<dbReference type="SUPFAM" id="SSF50494">
    <property type="entry name" value="Trypsin-like serine proteases"/>
    <property type="match status" value="1"/>
</dbReference>
<dbReference type="FunFam" id="2.40.10.10:FF:000120">
    <property type="entry name" value="Putative serine protease"/>
    <property type="match status" value="1"/>
</dbReference>
<name>E9GE64_DAPPU</name>
<evidence type="ECO:0000313" key="12">
    <source>
        <dbReference type="EMBL" id="EFX82212.1"/>
    </source>
</evidence>